<comment type="catalytic activity">
    <reaction evidence="11 15">
        <text>cytidine + H2O + H(+) = uridine + NH4(+)</text>
        <dbReference type="Rhea" id="RHEA:16069"/>
        <dbReference type="ChEBI" id="CHEBI:15377"/>
        <dbReference type="ChEBI" id="CHEBI:15378"/>
        <dbReference type="ChEBI" id="CHEBI:16704"/>
        <dbReference type="ChEBI" id="CHEBI:17562"/>
        <dbReference type="ChEBI" id="CHEBI:28938"/>
        <dbReference type="EC" id="3.5.4.5"/>
    </reaction>
</comment>
<dbReference type="InterPro" id="IPR002125">
    <property type="entry name" value="CMP_dCMP_dom"/>
</dbReference>
<dbReference type="GO" id="GO:0072527">
    <property type="term" value="P:pyrimidine-containing compound metabolic process"/>
    <property type="evidence" value="ECO:0007669"/>
    <property type="project" value="UniProtKB-ARBA"/>
</dbReference>
<dbReference type="EMBL" id="LYPB01000092">
    <property type="protein sequence ID" value="OAS13684.1"/>
    <property type="molecule type" value="Genomic_DNA"/>
</dbReference>
<evidence type="ECO:0000313" key="18">
    <source>
        <dbReference type="Proteomes" id="UP000078454"/>
    </source>
</evidence>
<evidence type="ECO:0000256" key="9">
    <source>
        <dbReference type="ARBA" id="ARBA00032005"/>
    </source>
</evidence>
<dbReference type="Gene3D" id="3.40.140.10">
    <property type="entry name" value="Cytidine Deaminase, domain 2"/>
    <property type="match status" value="1"/>
</dbReference>
<dbReference type="OrthoDB" id="9795347at2"/>
<dbReference type="PANTHER" id="PTHR11644">
    <property type="entry name" value="CYTIDINE DEAMINASE"/>
    <property type="match status" value="1"/>
</dbReference>
<dbReference type="InterPro" id="IPR016193">
    <property type="entry name" value="Cytidine_deaminase-like"/>
</dbReference>
<dbReference type="Proteomes" id="UP000078454">
    <property type="component" value="Unassembled WGS sequence"/>
</dbReference>
<feature type="binding site" evidence="14">
    <location>
        <position position="91"/>
    </location>
    <ligand>
        <name>Zn(2+)</name>
        <dbReference type="ChEBI" id="CHEBI:29105"/>
        <note>catalytic</note>
    </ligand>
</feature>
<comment type="similarity">
    <text evidence="3 15">Belongs to the cytidine and deoxycytidylate deaminase family.</text>
</comment>
<organism evidence="17 18">
    <name type="scientific">Paenibacillus oryzisoli</name>
    <dbReference type="NCBI Taxonomy" id="1850517"/>
    <lineage>
        <taxon>Bacteria</taxon>
        <taxon>Bacillati</taxon>
        <taxon>Bacillota</taxon>
        <taxon>Bacilli</taxon>
        <taxon>Bacillales</taxon>
        <taxon>Paenibacillaceae</taxon>
        <taxon>Paenibacillus</taxon>
    </lineage>
</organism>
<dbReference type="PROSITE" id="PS00903">
    <property type="entry name" value="CYT_DCMP_DEAMINASES_1"/>
    <property type="match status" value="1"/>
</dbReference>
<dbReference type="AlphaFoldDB" id="A0A197ZWZ5"/>
<dbReference type="NCBIfam" id="TIGR01354">
    <property type="entry name" value="cyt_deam_tetra"/>
    <property type="match status" value="1"/>
</dbReference>
<dbReference type="FunFam" id="3.40.140.10:FF:000008">
    <property type="entry name" value="Cytidine deaminase"/>
    <property type="match status" value="1"/>
</dbReference>
<protein>
    <recommendedName>
        <fullName evidence="5 15">Cytidine deaminase</fullName>
        <ecNumber evidence="4 15">3.5.4.5</ecNumber>
    </recommendedName>
    <alternativeName>
        <fullName evidence="9 15">Cytidine aminohydrolase</fullName>
    </alternativeName>
</protein>
<dbReference type="Pfam" id="PF00383">
    <property type="entry name" value="dCMP_cyt_deam_1"/>
    <property type="match status" value="1"/>
</dbReference>
<dbReference type="GO" id="GO:0005829">
    <property type="term" value="C:cytosol"/>
    <property type="evidence" value="ECO:0007669"/>
    <property type="project" value="TreeGrafter"/>
</dbReference>
<dbReference type="CDD" id="cd01283">
    <property type="entry name" value="cytidine_deaminase"/>
    <property type="match status" value="1"/>
</dbReference>
<dbReference type="STRING" id="1850517.A8708_24890"/>
<evidence type="ECO:0000256" key="1">
    <source>
        <dbReference type="ARBA" id="ARBA00001947"/>
    </source>
</evidence>
<evidence type="ECO:0000256" key="8">
    <source>
        <dbReference type="ARBA" id="ARBA00022833"/>
    </source>
</evidence>
<dbReference type="RefSeq" id="WP_068670770.1">
    <property type="nucleotide sequence ID" value="NZ_LYPB01000092.1"/>
</dbReference>
<evidence type="ECO:0000256" key="11">
    <source>
        <dbReference type="ARBA" id="ARBA00049558"/>
    </source>
</evidence>
<evidence type="ECO:0000256" key="13">
    <source>
        <dbReference type="PIRSR" id="PIRSR606262-2"/>
    </source>
</evidence>
<sequence length="137" mass="14577">MNPQELIEFAKEAMKRAYTPYSNFQVGAALLDANGNVHLGCNVENAAYGPTNCAERTALFRAMADGHPRGSFQAIAVTGDTEGPISPCGVCRQVLIELCEPDMPVYLSNLRGAFVQTTVSALLPGAFTTKDLHTNGG</sequence>
<evidence type="ECO:0000256" key="7">
    <source>
        <dbReference type="ARBA" id="ARBA00022801"/>
    </source>
</evidence>
<comment type="catalytic activity">
    <reaction evidence="10 15">
        <text>2'-deoxycytidine + H2O + H(+) = 2'-deoxyuridine + NH4(+)</text>
        <dbReference type="Rhea" id="RHEA:13433"/>
        <dbReference type="ChEBI" id="CHEBI:15377"/>
        <dbReference type="ChEBI" id="CHEBI:15378"/>
        <dbReference type="ChEBI" id="CHEBI:15698"/>
        <dbReference type="ChEBI" id="CHEBI:16450"/>
        <dbReference type="ChEBI" id="CHEBI:28938"/>
        <dbReference type="EC" id="3.5.4.5"/>
    </reaction>
</comment>
<evidence type="ECO:0000313" key="17">
    <source>
        <dbReference type="EMBL" id="OAS13684.1"/>
    </source>
</evidence>
<feature type="binding site" evidence="14">
    <location>
        <position position="53"/>
    </location>
    <ligand>
        <name>Zn(2+)</name>
        <dbReference type="ChEBI" id="CHEBI:29105"/>
        <note>catalytic</note>
    </ligand>
</feature>
<evidence type="ECO:0000256" key="15">
    <source>
        <dbReference type="RuleBase" id="RU364006"/>
    </source>
</evidence>
<evidence type="ECO:0000256" key="2">
    <source>
        <dbReference type="ARBA" id="ARBA00003949"/>
    </source>
</evidence>
<evidence type="ECO:0000256" key="14">
    <source>
        <dbReference type="PIRSR" id="PIRSR606262-3"/>
    </source>
</evidence>
<evidence type="ECO:0000256" key="3">
    <source>
        <dbReference type="ARBA" id="ARBA00006576"/>
    </source>
</evidence>
<dbReference type="GO" id="GO:0042802">
    <property type="term" value="F:identical protein binding"/>
    <property type="evidence" value="ECO:0007669"/>
    <property type="project" value="UniProtKB-ARBA"/>
</dbReference>
<dbReference type="GO" id="GO:0008270">
    <property type="term" value="F:zinc ion binding"/>
    <property type="evidence" value="ECO:0007669"/>
    <property type="project" value="UniProtKB-UniRule"/>
</dbReference>
<keyword evidence="7 15" id="KW-0378">Hydrolase</keyword>
<evidence type="ECO:0000256" key="4">
    <source>
        <dbReference type="ARBA" id="ARBA00012783"/>
    </source>
</evidence>
<feature type="binding site" evidence="14">
    <location>
        <position position="88"/>
    </location>
    <ligand>
        <name>Zn(2+)</name>
        <dbReference type="ChEBI" id="CHEBI:29105"/>
        <note>catalytic</note>
    </ligand>
</feature>
<comment type="cofactor">
    <cofactor evidence="1 14 15">
        <name>Zn(2+)</name>
        <dbReference type="ChEBI" id="CHEBI:29105"/>
    </cofactor>
</comment>
<comment type="function">
    <text evidence="2 15">This enzyme scavenges exogenous and endogenous cytidine and 2'-deoxycytidine for UMP synthesis.</text>
</comment>
<dbReference type="InterPro" id="IPR050202">
    <property type="entry name" value="Cyt/Deoxycyt_deaminase"/>
</dbReference>
<dbReference type="EC" id="3.5.4.5" evidence="4 15"/>
<evidence type="ECO:0000256" key="6">
    <source>
        <dbReference type="ARBA" id="ARBA00022723"/>
    </source>
</evidence>
<keyword evidence="6 14" id="KW-0479">Metal-binding</keyword>
<evidence type="ECO:0000256" key="5">
    <source>
        <dbReference type="ARBA" id="ARBA00018266"/>
    </source>
</evidence>
<dbReference type="PROSITE" id="PS51747">
    <property type="entry name" value="CYT_DCMP_DEAMINASES_2"/>
    <property type="match status" value="1"/>
</dbReference>
<feature type="domain" description="CMP/dCMP-type deaminase" evidence="16">
    <location>
        <begin position="1"/>
        <end position="130"/>
    </location>
</feature>
<evidence type="ECO:0000256" key="10">
    <source>
        <dbReference type="ARBA" id="ARBA00049252"/>
    </source>
</evidence>
<dbReference type="InterPro" id="IPR006262">
    <property type="entry name" value="Cyt_deam_tetra"/>
</dbReference>
<dbReference type="InterPro" id="IPR016192">
    <property type="entry name" value="APOBEC/CMP_deaminase_Zn-bd"/>
</dbReference>
<accession>A0A197ZWZ5</accession>
<keyword evidence="18" id="KW-1185">Reference proteome</keyword>
<evidence type="ECO:0000259" key="16">
    <source>
        <dbReference type="PROSITE" id="PS51747"/>
    </source>
</evidence>
<proteinExistence type="inferred from homology"/>
<dbReference type="NCBIfam" id="NF004064">
    <property type="entry name" value="PRK05578.1"/>
    <property type="match status" value="1"/>
</dbReference>
<dbReference type="SUPFAM" id="SSF53927">
    <property type="entry name" value="Cytidine deaminase-like"/>
    <property type="match status" value="1"/>
</dbReference>
<feature type="active site" description="Proton donor" evidence="12">
    <location>
        <position position="55"/>
    </location>
</feature>
<keyword evidence="8 14" id="KW-0862">Zinc</keyword>
<dbReference type="GO" id="GO:0055086">
    <property type="term" value="P:nucleobase-containing small molecule metabolic process"/>
    <property type="evidence" value="ECO:0007669"/>
    <property type="project" value="UniProtKB-ARBA"/>
</dbReference>
<dbReference type="GO" id="GO:0004126">
    <property type="term" value="F:cytidine deaminase activity"/>
    <property type="evidence" value="ECO:0007669"/>
    <property type="project" value="UniProtKB-UniRule"/>
</dbReference>
<gene>
    <name evidence="17" type="ORF">A8708_24890</name>
</gene>
<comment type="caution">
    <text evidence="17">The sequence shown here is derived from an EMBL/GenBank/DDBJ whole genome shotgun (WGS) entry which is preliminary data.</text>
</comment>
<evidence type="ECO:0000256" key="12">
    <source>
        <dbReference type="PIRSR" id="PIRSR606262-1"/>
    </source>
</evidence>
<name>A0A197ZWZ5_9BACL</name>
<dbReference type="PANTHER" id="PTHR11644:SF2">
    <property type="entry name" value="CYTIDINE DEAMINASE"/>
    <property type="match status" value="1"/>
</dbReference>
<feature type="binding site" evidence="13">
    <location>
        <begin position="42"/>
        <end position="48"/>
    </location>
    <ligand>
        <name>substrate</name>
    </ligand>
</feature>
<reference evidence="17 18" key="1">
    <citation type="submission" date="2016-05" db="EMBL/GenBank/DDBJ databases">
        <title>Paenibacillus sp. 1ZS3-15 nov., isolated from the rhizosphere soil.</title>
        <authorList>
            <person name="Zhang X.X."/>
            <person name="Zhang J."/>
        </authorList>
    </citation>
    <scope>NUCLEOTIDE SEQUENCE [LARGE SCALE GENOMIC DNA]</scope>
    <source>
        <strain evidence="17 18">1ZS3-15</strain>
    </source>
</reference>